<accession>A0A2H1WQM1</accession>
<feature type="region of interest" description="Disordered" evidence="1">
    <location>
        <begin position="74"/>
        <end position="115"/>
    </location>
</feature>
<sequence length="115" mass="12686">MKIGKGDISIYKHTYITSNLSPMGVGRDNGTPIATVFTHLFRFINSHQSFHVCSSYKSLTLPLASPKFFYGIRGKQANESPDGKRSAPPKDTRNNRGVSHRSEIPPTTAHSTVLL</sequence>
<proteinExistence type="predicted"/>
<evidence type="ECO:0000256" key="1">
    <source>
        <dbReference type="SAM" id="MobiDB-lite"/>
    </source>
</evidence>
<evidence type="ECO:0000313" key="2">
    <source>
        <dbReference type="EMBL" id="SOQ55328.1"/>
    </source>
</evidence>
<gene>
    <name evidence="2" type="ORF">SFRICE_024218</name>
</gene>
<name>A0A2H1WQM1_SPOFR</name>
<reference evidence="2" key="1">
    <citation type="submission" date="2016-07" db="EMBL/GenBank/DDBJ databases">
        <authorList>
            <person name="Bretaudeau A."/>
        </authorList>
    </citation>
    <scope>NUCLEOTIDE SEQUENCE</scope>
    <source>
        <strain evidence="2">Rice</strain>
        <tissue evidence="2">Whole body</tissue>
    </source>
</reference>
<organism evidence="2">
    <name type="scientific">Spodoptera frugiperda</name>
    <name type="common">Fall armyworm</name>
    <dbReference type="NCBI Taxonomy" id="7108"/>
    <lineage>
        <taxon>Eukaryota</taxon>
        <taxon>Metazoa</taxon>
        <taxon>Ecdysozoa</taxon>
        <taxon>Arthropoda</taxon>
        <taxon>Hexapoda</taxon>
        <taxon>Insecta</taxon>
        <taxon>Pterygota</taxon>
        <taxon>Neoptera</taxon>
        <taxon>Endopterygota</taxon>
        <taxon>Lepidoptera</taxon>
        <taxon>Glossata</taxon>
        <taxon>Ditrysia</taxon>
        <taxon>Noctuoidea</taxon>
        <taxon>Noctuidae</taxon>
        <taxon>Amphipyrinae</taxon>
        <taxon>Spodoptera</taxon>
    </lineage>
</organism>
<protein>
    <submittedName>
        <fullName evidence="2">SFRICE_024218</fullName>
    </submittedName>
</protein>
<dbReference type="EMBL" id="ODYU01010309">
    <property type="protein sequence ID" value="SOQ55328.1"/>
    <property type="molecule type" value="Genomic_DNA"/>
</dbReference>
<feature type="compositionally biased region" description="Basic and acidic residues" evidence="1">
    <location>
        <begin position="81"/>
        <end position="94"/>
    </location>
</feature>
<dbReference type="AlphaFoldDB" id="A0A2H1WQM1"/>